<dbReference type="Ensembl" id="ENSPMRT00000026447.1">
    <property type="protein sequence ID" value="ENSPMRP00000024927.1"/>
    <property type="gene ID" value="ENSPMRG00000016109.1"/>
</dbReference>
<dbReference type="FunFam" id="1.20.1280.50:FF:000002">
    <property type="entry name" value="F-box only protein 44"/>
    <property type="match status" value="1"/>
</dbReference>
<proteinExistence type="predicted"/>
<accession>A0A670JPM8</accession>
<dbReference type="GO" id="GO:0019005">
    <property type="term" value="C:SCF ubiquitin ligase complex"/>
    <property type="evidence" value="ECO:0007669"/>
    <property type="project" value="TreeGrafter"/>
</dbReference>
<dbReference type="GO" id="GO:0005737">
    <property type="term" value="C:cytoplasm"/>
    <property type="evidence" value="ECO:0007669"/>
    <property type="project" value="TreeGrafter"/>
</dbReference>
<evidence type="ECO:0000313" key="5">
    <source>
        <dbReference type="Proteomes" id="UP000472272"/>
    </source>
</evidence>
<dbReference type="InterPro" id="IPR001810">
    <property type="entry name" value="F-box_dom"/>
</dbReference>
<organism evidence="4 5">
    <name type="scientific">Podarcis muralis</name>
    <name type="common">Wall lizard</name>
    <name type="synonym">Lacerta muralis</name>
    <dbReference type="NCBI Taxonomy" id="64176"/>
    <lineage>
        <taxon>Eukaryota</taxon>
        <taxon>Metazoa</taxon>
        <taxon>Chordata</taxon>
        <taxon>Craniata</taxon>
        <taxon>Vertebrata</taxon>
        <taxon>Euteleostomi</taxon>
        <taxon>Lepidosauria</taxon>
        <taxon>Squamata</taxon>
        <taxon>Bifurcata</taxon>
        <taxon>Unidentata</taxon>
        <taxon>Episquamata</taxon>
        <taxon>Laterata</taxon>
        <taxon>Lacertibaenia</taxon>
        <taxon>Lacertidae</taxon>
        <taxon>Podarcis</taxon>
    </lineage>
</organism>
<dbReference type="Pfam" id="PF12937">
    <property type="entry name" value="F-box-like"/>
    <property type="match status" value="1"/>
</dbReference>
<gene>
    <name evidence="4" type="primary">LOC114602814</name>
</gene>
<evidence type="ECO:0000256" key="1">
    <source>
        <dbReference type="ARBA" id="ARBA00022786"/>
    </source>
</evidence>
<dbReference type="InterPro" id="IPR008979">
    <property type="entry name" value="Galactose-bd-like_sf"/>
</dbReference>
<dbReference type="GO" id="GO:0006516">
    <property type="term" value="P:glycoprotein catabolic process"/>
    <property type="evidence" value="ECO:0007669"/>
    <property type="project" value="TreeGrafter"/>
</dbReference>
<reference evidence="4 5" key="1">
    <citation type="journal article" date="2019" name="Proc. Natl. Acad. Sci. U.S.A.">
        <title>Regulatory changes in pterin and carotenoid genes underlie balanced color polymorphisms in the wall lizard.</title>
        <authorList>
            <person name="Andrade P."/>
            <person name="Pinho C."/>
            <person name="Perez I de Lanuza G."/>
            <person name="Afonso S."/>
            <person name="Brejcha J."/>
            <person name="Rubin C.J."/>
            <person name="Wallerman O."/>
            <person name="Pereira P."/>
            <person name="Sabatino S.J."/>
            <person name="Bellati A."/>
            <person name="Pellitteri-Rosa D."/>
            <person name="Bosakova Z."/>
            <person name="Bunikis I."/>
            <person name="Carretero M.A."/>
            <person name="Feiner N."/>
            <person name="Marsik P."/>
            <person name="Pauperio F."/>
            <person name="Salvi D."/>
            <person name="Soler L."/>
            <person name="While G.M."/>
            <person name="Uller T."/>
            <person name="Font E."/>
            <person name="Andersson L."/>
            <person name="Carneiro M."/>
        </authorList>
    </citation>
    <scope>NUCLEOTIDE SEQUENCE</scope>
</reference>
<dbReference type="SUPFAM" id="SSF49785">
    <property type="entry name" value="Galactose-binding domain-like"/>
    <property type="match status" value="1"/>
</dbReference>
<dbReference type="RefSeq" id="XP_028597323.1">
    <property type="nucleotide sequence ID" value="XM_028741490.1"/>
</dbReference>
<evidence type="ECO:0000259" key="3">
    <source>
        <dbReference type="PROSITE" id="PS51114"/>
    </source>
</evidence>
<dbReference type="PANTHER" id="PTHR12125:SF12">
    <property type="entry name" value="F-BOX ONLY PROTEIN 6"/>
    <property type="match status" value="1"/>
</dbReference>
<dbReference type="SUPFAM" id="SSF81383">
    <property type="entry name" value="F-box domain"/>
    <property type="match status" value="1"/>
</dbReference>
<dbReference type="GO" id="GO:0061630">
    <property type="term" value="F:ubiquitin protein ligase activity"/>
    <property type="evidence" value="ECO:0007669"/>
    <property type="project" value="TreeGrafter"/>
</dbReference>
<protein>
    <submittedName>
        <fullName evidence="4">F-box only protein 6-like</fullName>
    </submittedName>
</protein>
<dbReference type="Gene3D" id="2.60.120.260">
    <property type="entry name" value="Galactose-binding domain-like"/>
    <property type="match status" value="1"/>
</dbReference>
<dbReference type="InterPro" id="IPR039752">
    <property type="entry name" value="F-box_only"/>
</dbReference>
<dbReference type="GeneID" id="114602814"/>
<dbReference type="GeneTree" id="ENSGT00940000159408"/>
<evidence type="ECO:0000313" key="4">
    <source>
        <dbReference type="Ensembl" id="ENSPMRP00000024927.1"/>
    </source>
</evidence>
<feature type="domain" description="FBA" evidence="3">
    <location>
        <begin position="69"/>
        <end position="250"/>
    </location>
</feature>
<dbReference type="PROSITE" id="PS50181">
    <property type="entry name" value="FBOX"/>
    <property type="match status" value="1"/>
</dbReference>
<dbReference type="GO" id="GO:0031146">
    <property type="term" value="P:SCF-dependent proteasomal ubiquitin-dependent protein catabolic process"/>
    <property type="evidence" value="ECO:0007669"/>
    <property type="project" value="TreeGrafter"/>
</dbReference>
<dbReference type="KEGG" id="pmua:114602814"/>
<dbReference type="OMA" id="HIFFQHG"/>
<dbReference type="Proteomes" id="UP000472272">
    <property type="component" value="Chromosome 8"/>
</dbReference>
<dbReference type="GO" id="GO:0036503">
    <property type="term" value="P:ERAD pathway"/>
    <property type="evidence" value="ECO:0007669"/>
    <property type="project" value="TreeGrafter"/>
</dbReference>
<name>A0A670JPM8_PODMU</name>
<dbReference type="AlphaFoldDB" id="A0A670JPM8"/>
<dbReference type="OrthoDB" id="1107553at2759"/>
<dbReference type="InterPro" id="IPR007397">
    <property type="entry name" value="F-box-assoc_dom"/>
</dbReference>
<dbReference type="CDD" id="cd22168">
    <property type="entry name" value="F-box_FBXO6-like"/>
    <property type="match status" value="1"/>
</dbReference>
<feature type="domain" description="F-box" evidence="2">
    <location>
        <begin position="1"/>
        <end position="48"/>
    </location>
</feature>
<keyword evidence="5" id="KW-1185">Reference proteome</keyword>
<keyword evidence="1" id="KW-0833">Ubl conjugation pathway</keyword>
<dbReference type="PANTHER" id="PTHR12125">
    <property type="entry name" value="F-BOX ONLY PROTEIN 6-LIKE PROTEIN"/>
    <property type="match status" value="1"/>
</dbReference>
<reference evidence="4" key="3">
    <citation type="submission" date="2025-09" db="UniProtKB">
        <authorList>
            <consortium name="Ensembl"/>
        </authorList>
    </citation>
    <scope>IDENTIFICATION</scope>
</reference>
<sequence>MVNIGDLPEDILIDVLCLVPARELVLRCRLVCLLWRNLVDLPSLWKRKCHLEGFHPRAPDRNVPDWRIFYFLSTLRKNLIQNPCAEAGFNSWKIEQNGGDEWKIEDLPGNHGREFPDPHVCKYFVTSYGLCLKNQLVTLKNHGYWDELMDEVKPAIVVKDWYAARYDCGCRYQLRVELLSADYIVLQEFHPEDVVIEPWSDATWHKVSHTFHDYPRGVRHVILHHGGSDTQYWAGWYGIRVTNSSITIEPEVAE</sequence>
<dbReference type="InterPro" id="IPR036047">
    <property type="entry name" value="F-box-like_dom_sf"/>
</dbReference>
<dbReference type="RefSeq" id="XP_028597322.1">
    <property type="nucleotide sequence ID" value="XM_028741489.1"/>
</dbReference>
<dbReference type="SMART" id="SM01198">
    <property type="entry name" value="FBA"/>
    <property type="match status" value="1"/>
</dbReference>
<evidence type="ECO:0000259" key="2">
    <source>
        <dbReference type="PROSITE" id="PS50181"/>
    </source>
</evidence>
<dbReference type="Gene3D" id="1.20.1280.50">
    <property type="match status" value="1"/>
</dbReference>
<dbReference type="Pfam" id="PF04300">
    <property type="entry name" value="FBA"/>
    <property type="match status" value="1"/>
</dbReference>
<dbReference type="PROSITE" id="PS51114">
    <property type="entry name" value="FBA"/>
    <property type="match status" value="1"/>
</dbReference>
<reference evidence="4" key="2">
    <citation type="submission" date="2025-08" db="UniProtKB">
        <authorList>
            <consortium name="Ensembl"/>
        </authorList>
    </citation>
    <scope>IDENTIFICATION</scope>
</reference>
<dbReference type="FunFam" id="2.60.120.260:FF:000012">
    <property type="entry name" value="F-box only protein 2"/>
    <property type="match status" value="1"/>
</dbReference>